<reference evidence="2 3" key="1">
    <citation type="submission" date="2016-05" db="EMBL/GenBank/DDBJ databases">
        <title>Paenibacillus sp. 1ZS3-15 nov., isolated from the rhizosphere soil.</title>
        <authorList>
            <person name="Zhang X.X."/>
            <person name="Zhang J."/>
        </authorList>
    </citation>
    <scope>NUCLEOTIDE SEQUENCE [LARGE SCALE GENOMIC DNA]</scope>
    <source>
        <strain evidence="2 3">1ZS3-15</strain>
    </source>
</reference>
<name>A0A198AJM7_9BACL</name>
<sequence>MQMRYTCRYVDEINLVKWEEMEVGYLRDVVSADVPTLETRFRACWTADSLHIQYECEDGHVVANMTQRDEPLYEEDVVEVFLDPFGGGTTYFEFEVSPRGVLFDALIHNKLDGNMEVDTSWIAEGFQATVAERPDGSRVYEVRIPFADLDDAGVPQSGTVWHWNVFRIDDDRDGVRHYSAWSPTGKVNFHVPQQFRELVFSKG</sequence>
<dbReference type="EMBL" id="LYPB01000049">
    <property type="protein sequence ID" value="OAS21437.1"/>
    <property type="molecule type" value="Genomic_DNA"/>
</dbReference>
<keyword evidence="3" id="KW-1185">Reference proteome</keyword>
<dbReference type="STRING" id="1850517.A8708_29990"/>
<dbReference type="CDD" id="cd09620">
    <property type="entry name" value="CBM9_like_3"/>
    <property type="match status" value="1"/>
</dbReference>
<accession>A0A198AJM7</accession>
<evidence type="ECO:0000259" key="1">
    <source>
        <dbReference type="Pfam" id="PF06452"/>
    </source>
</evidence>
<organism evidence="2 3">
    <name type="scientific">Paenibacillus oryzisoli</name>
    <dbReference type="NCBI Taxonomy" id="1850517"/>
    <lineage>
        <taxon>Bacteria</taxon>
        <taxon>Bacillati</taxon>
        <taxon>Bacillota</taxon>
        <taxon>Bacilli</taxon>
        <taxon>Bacillales</taxon>
        <taxon>Paenibacillaceae</taxon>
        <taxon>Paenibacillus</taxon>
    </lineage>
</organism>
<dbReference type="Proteomes" id="UP000078454">
    <property type="component" value="Unassembled WGS sequence"/>
</dbReference>
<dbReference type="Pfam" id="PF06452">
    <property type="entry name" value="CBM9_1"/>
    <property type="match status" value="1"/>
</dbReference>
<comment type="caution">
    <text evidence="2">The sequence shown here is derived from an EMBL/GenBank/DDBJ whole genome shotgun (WGS) entry which is preliminary data.</text>
</comment>
<proteinExistence type="predicted"/>
<dbReference type="InterPro" id="IPR010502">
    <property type="entry name" value="Carb-bd_dom_fam9"/>
</dbReference>
<dbReference type="AlphaFoldDB" id="A0A198AJM7"/>
<gene>
    <name evidence="2" type="ORF">A8708_29990</name>
</gene>
<feature type="domain" description="Carbohydrate-binding" evidence="1">
    <location>
        <begin position="29"/>
        <end position="199"/>
    </location>
</feature>
<evidence type="ECO:0000313" key="2">
    <source>
        <dbReference type="EMBL" id="OAS21437.1"/>
    </source>
</evidence>
<dbReference type="Gene3D" id="2.60.40.1190">
    <property type="match status" value="1"/>
</dbReference>
<dbReference type="GO" id="GO:0004553">
    <property type="term" value="F:hydrolase activity, hydrolyzing O-glycosyl compounds"/>
    <property type="evidence" value="ECO:0007669"/>
    <property type="project" value="InterPro"/>
</dbReference>
<evidence type="ECO:0000313" key="3">
    <source>
        <dbReference type="Proteomes" id="UP000078454"/>
    </source>
</evidence>
<dbReference type="SUPFAM" id="SSF49344">
    <property type="entry name" value="CBD9-like"/>
    <property type="match status" value="1"/>
</dbReference>
<dbReference type="GO" id="GO:0016052">
    <property type="term" value="P:carbohydrate catabolic process"/>
    <property type="evidence" value="ECO:0007669"/>
    <property type="project" value="InterPro"/>
</dbReference>
<dbReference type="GO" id="GO:0030246">
    <property type="term" value="F:carbohydrate binding"/>
    <property type="evidence" value="ECO:0007669"/>
    <property type="project" value="InterPro"/>
</dbReference>
<protein>
    <recommendedName>
        <fullName evidence="1">Carbohydrate-binding domain-containing protein</fullName>
    </recommendedName>
</protein>